<sequence>MNNATLSLPDIQKAASEALSSARSATDSRRTELLRDTARYFIDAREHFFTREGEPDWLGRTHAYRTWVREVMSSANIPGDEVTSLQAAIRYHSGNVLRDRLDGDTIDDLGLRKESPRERSVEKRERTSGTLNLFGGGHELVDAEEILQACRLMEAALSRVNVSALSPKKRREARAALARVAEKAAGLAGGASPS</sequence>
<name>A0A7G9W224_9CAUD</name>
<dbReference type="KEGG" id="vg:77954813"/>
<dbReference type="GeneID" id="77954813"/>
<evidence type="ECO:0000313" key="1">
    <source>
        <dbReference type="EMBL" id="QNO12687.1"/>
    </source>
</evidence>
<evidence type="ECO:0000313" key="2">
    <source>
        <dbReference type="Proteomes" id="UP000516204"/>
    </source>
</evidence>
<reference evidence="2" key="1">
    <citation type="submission" date="2020-08" db="EMBL/GenBank/DDBJ databases">
        <authorList>
            <person name="Hillin M.J."/>
            <person name="Beth T.W."/>
            <person name="Collman T.N."/>
            <person name="Davis R.E."/>
            <person name="Dobesh B.I."/>
            <person name="Johnson A.L."/>
            <person name="Lewis B.M."/>
            <person name="Suarez T.R."/>
            <person name="Villa E.C."/>
            <person name="Walker J.R."/>
            <person name="Labonte J.M."/>
            <person name="Butela K.A."/>
            <person name="Garlena R.A."/>
            <person name="Russell D.A."/>
            <person name="Pope W.H."/>
            <person name="Jacobs-Sera D."/>
            <person name="Hatfull G.F."/>
        </authorList>
    </citation>
    <scope>NUCLEOTIDE SEQUENCE [LARGE SCALE GENOMIC DNA]</scope>
</reference>
<protein>
    <submittedName>
        <fullName evidence="1">Uncharacterized protein</fullName>
    </submittedName>
</protein>
<dbReference type="RefSeq" id="YP_010678417.1">
    <property type="nucleotide sequence ID" value="NC_071035.1"/>
</dbReference>
<accession>A0A7G9W224</accession>
<gene>
    <name evidence="1" type="primary">26</name>
    <name evidence="1" type="ORF">SEA_TWEETY19_26</name>
</gene>
<proteinExistence type="predicted"/>
<dbReference type="EMBL" id="MT897906">
    <property type="protein sequence ID" value="QNO12687.1"/>
    <property type="molecule type" value="Genomic_DNA"/>
</dbReference>
<dbReference type="Proteomes" id="UP000516204">
    <property type="component" value="Segment"/>
</dbReference>
<keyword evidence="2" id="KW-1185">Reference proteome</keyword>
<organism evidence="1 2">
    <name type="scientific">Arthrobacter phage Tweety19</name>
    <dbReference type="NCBI Taxonomy" id="2768133"/>
    <lineage>
        <taxon>Viruses</taxon>
        <taxon>Duplodnaviria</taxon>
        <taxon>Heunggongvirae</taxon>
        <taxon>Uroviricota</taxon>
        <taxon>Caudoviricetes</taxon>
        <taxon>Casidaviridae</taxon>
        <taxon>Galvastonvirus</taxon>
        <taxon>Galvastonvirus tweety19</taxon>
    </lineage>
</organism>